<gene>
    <name evidence="2" type="ORF">PtoMrB4_47980</name>
</gene>
<evidence type="ECO:0000256" key="1">
    <source>
        <dbReference type="SAM" id="SignalP"/>
    </source>
</evidence>
<reference evidence="2 3" key="1">
    <citation type="journal article" date="2020" name="Microbiol. Resour. Announc.">
        <title>Complete genome sequence of Pseudomonas otitidis strain MrB4, isolated from Lake Biwa in Japan.</title>
        <authorList>
            <person name="Miyazaki K."/>
            <person name="Hase E."/>
            <person name="Maruya T."/>
        </authorList>
    </citation>
    <scope>NUCLEOTIDE SEQUENCE [LARGE SCALE GENOMIC DNA]</scope>
    <source>
        <strain evidence="2 3">MrB4</strain>
    </source>
</reference>
<keyword evidence="1" id="KW-0732">Signal</keyword>
<sequence>MRFETVLLALAVSLPTLANSASPAQTTSILTQQILLTKESVQPPNKRAENTHGAITVGKVITYDASNYSPYNGATADMNVFNAVFAGYSSDVPQIGVSEALPELRALVMTRMVKVFGVTPIPEADLICNLALSTRNEISGVSIGDQYFPLTLSTTSVINGVNYHEYVAVPQNGPGFQQIIAQHAFCTTFESFNSTYPNGASVPVTLVP</sequence>
<dbReference type="KEGG" id="poj:PtoMrB4_47980"/>
<evidence type="ECO:0000313" key="2">
    <source>
        <dbReference type="EMBL" id="BCA30821.1"/>
    </source>
</evidence>
<proteinExistence type="predicted"/>
<dbReference type="EMBL" id="AP022642">
    <property type="protein sequence ID" value="BCA30821.1"/>
    <property type="molecule type" value="Genomic_DNA"/>
</dbReference>
<protein>
    <submittedName>
        <fullName evidence="2">Uncharacterized protein</fullName>
    </submittedName>
</protein>
<organism evidence="2 3">
    <name type="scientific">Metapseudomonas otitidis</name>
    <dbReference type="NCBI Taxonomy" id="319939"/>
    <lineage>
        <taxon>Bacteria</taxon>
        <taxon>Pseudomonadati</taxon>
        <taxon>Pseudomonadota</taxon>
        <taxon>Gammaproteobacteria</taxon>
        <taxon>Pseudomonadales</taxon>
        <taxon>Pseudomonadaceae</taxon>
        <taxon>Metapseudomonas</taxon>
    </lineage>
</organism>
<dbReference type="AlphaFoldDB" id="A0A679GHN7"/>
<accession>A0A679GHN7</accession>
<dbReference type="Proteomes" id="UP000501237">
    <property type="component" value="Chromosome"/>
</dbReference>
<feature type="chain" id="PRO_5025378742" evidence="1">
    <location>
        <begin position="19"/>
        <end position="208"/>
    </location>
</feature>
<dbReference type="GeneID" id="57400018"/>
<feature type="signal peptide" evidence="1">
    <location>
        <begin position="1"/>
        <end position="18"/>
    </location>
</feature>
<name>A0A679GHN7_9GAMM</name>
<evidence type="ECO:0000313" key="3">
    <source>
        <dbReference type="Proteomes" id="UP000501237"/>
    </source>
</evidence>
<dbReference type="RefSeq" id="WP_172434670.1">
    <property type="nucleotide sequence ID" value="NZ_AP022642.1"/>
</dbReference>